<name>A0A1D7QT70_9BACI</name>
<protein>
    <submittedName>
        <fullName evidence="2">Alpha/Beta Fold Family Hydrolase</fullName>
    </submittedName>
</protein>
<reference evidence="2 3" key="1">
    <citation type="submission" date="2015-08" db="EMBL/GenBank/DDBJ databases">
        <title>The complete genome sequence of Bacillus beveridgei MLTeJB.</title>
        <authorList>
            <person name="Hanson T.E."/>
            <person name="Mesa C."/>
            <person name="Basesman S.M."/>
            <person name="Oremland R.S."/>
        </authorList>
    </citation>
    <scope>NUCLEOTIDE SEQUENCE [LARGE SCALE GENOMIC DNA]</scope>
    <source>
        <strain evidence="2 3">MLTeJB</strain>
    </source>
</reference>
<sequence length="288" mass="33135">MRTSLFTFSDGYTVPYYEWESPDQADVVVLGIHGITPDLDEWMKLAGHVTESGPVDVHLPVLRGYKPNKKNRGDIPLQEQYDQDLSEMITELNQEYERVIVMGHSAGCGNVMRLLNRQTDAFEPLLLAPFIHPEMKVFREQEKTENDPSYKIFNARAVAAHTLTRFRLRFAERIPVVRIPLREQPLYTDSEIHPFTLSYRLMMGRFLDPAYSKPLFSKHTIPIIIGEHDEVIDAEKLTKYVSEVDQDQITVIPGADHNSIFHDQASLAEIIQLLSELRSENHVDQFSQ</sequence>
<proteinExistence type="predicted"/>
<evidence type="ECO:0000259" key="1">
    <source>
        <dbReference type="Pfam" id="PF12146"/>
    </source>
</evidence>
<dbReference type="EMBL" id="CP012502">
    <property type="protein sequence ID" value="AOM82223.1"/>
    <property type="molecule type" value="Genomic_DNA"/>
</dbReference>
<dbReference type="GO" id="GO:0016787">
    <property type="term" value="F:hydrolase activity"/>
    <property type="evidence" value="ECO:0007669"/>
    <property type="project" value="UniProtKB-KW"/>
</dbReference>
<dbReference type="Proteomes" id="UP000094463">
    <property type="component" value="Chromosome"/>
</dbReference>
<dbReference type="SUPFAM" id="SSF53474">
    <property type="entry name" value="alpha/beta-Hydrolases"/>
    <property type="match status" value="1"/>
</dbReference>
<dbReference type="KEGG" id="bbev:BBEV_0852"/>
<dbReference type="Gene3D" id="3.40.50.1820">
    <property type="entry name" value="alpha/beta hydrolase"/>
    <property type="match status" value="1"/>
</dbReference>
<evidence type="ECO:0000313" key="3">
    <source>
        <dbReference type="Proteomes" id="UP000094463"/>
    </source>
</evidence>
<keyword evidence="2" id="KW-0378">Hydrolase</keyword>
<evidence type="ECO:0000313" key="2">
    <source>
        <dbReference type="EMBL" id="AOM82223.1"/>
    </source>
</evidence>
<feature type="domain" description="Serine aminopeptidase S33" evidence="1">
    <location>
        <begin position="25"/>
        <end position="260"/>
    </location>
</feature>
<dbReference type="RefSeq" id="WP_069364336.1">
    <property type="nucleotide sequence ID" value="NZ_CP012502.1"/>
</dbReference>
<dbReference type="Pfam" id="PF12146">
    <property type="entry name" value="Hydrolase_4"/>
    <property type="match status" value="1"/>
</dbReference>
<dbReference type="AlphaFoldDB" id="A0A1D7QT70"/>
<accession>A0A1D7QT70</accession>
<organism evidence="2 3">
    <name type="scientific">Salisediminibacterium beveridgei</name>
    <dbReference type="NCBI Taxonomy" id="632773"/>
    <lineage>
        <taxon>Bacteria</taxon>
        <taxon>Bacillati</taxon>
        <taxon>Bacillota</taxon>
        <taxon>Bacilli</taxon>
        <taxon>Bacillales</taxon>
        <taxon>Bacillaceae</taxon>
        <taxon>Salisediminibacterium</taxon>
    </lineage>
</organism>
<keyword evidence="3" id="KW-1185">Reference proteome</keyword>
<dbReference type="OrthoDB" id="9780932at2"/>
<dbReference type="InterPro" id="IPR022742">
    <property type="entry name" value="Hydrolase_4"/>
</dbReference>
<dbReference type="InterPro" id="IPR029058">
    <property type="entry name" value="AB_hydrolase_fold"/>
</dbReference>
<gene>
    <name evidence="2" type="ORF">BBEV_0852</name>
</gene>
<dbReference type="STRING" id="632773.BBEV_0852"/>